<dbReference type="AlphaFoldDB" id="A0A559IKZ4"/>
<gene>
    <name evidence="6" type="ORF">FPZ44_19805</name>
</gene>
<dbReference type="RefSeq" id="WP_144993091.1">
    <property type="nucleotide sequence ID" value="NZ_VNJK01000003.1"/>
</dbReference>
<dbReference type="Proteomes" id="UP000318102">
    <property type="component" value="Unassembled WGS sequence"/>
</dbReference>
<organism evidence="6 7">
    <name type="scientific">Paenibacillus agilis</name>
    <dbReference type="NCBI Taxonomy" id="3020863"/>
    <lineage>
        <taxon>Bacteria</taxon>
        <taxon>Bacillati</taxon>
        <taxon>Bacillota</taxon>
        <taxon>Bacilli</taxon>
        <taxon>Bacillales</taxon>
        <taxon>Paenibacillaceae</taxon>
        <taxon>Paenibacillus</taxon>
    </lineage>
</organism>
<reference evidence="6 7" key="1">
    <citation type="submission" date="2019-07" db="EMBL/GenBank/DDBJ databases">
        <authorList>
            <person name="Kim J."/>
        </authorList>
    </citation>
    <scope>NUCLEOTIDE SEQUENCE [LARGE SCALE GENOMIC DNA]</scope>
    <source>
        <strain evidence="6 7">N4</strain>
    </source>
</reference>
<sequence length="353" mass="40450">MTRKITQQHIADAMQLSRNTVSKALNNEPGLREDTRLRIIQHAVDMGYTKLPPDILEQLEAHTAAMQPERASATGNRIISLLSHSDYVNNSYWSQFLKGMNAALKEHRYMVTMTLVDREDEQALQLPDIIAEQQSAGIVMIGPFLKEYYQLIAQSDIPALFIDTYAGFSMNELHTDVMLVNNEDSVYQITSALIAQGHRKLGFVGDIGSCLSFQERWLGFKRAMQDHHLLIEEKYGITSNDPMNHYNEHSLRQSLAAMKERPTAFVCVNDEIALTMLHLLRQEDQEVPEEIMLTGFDHIAEISLIHPTLPTVIVPMYEMGMRAAEQLMWRIRYPERPFELIRLAAKVWNINKL</sequence>
<keyword evidence="3" id="KW-0238">DNA-binding</keyword>
<dbReference type="InterPro" id="IPR000843">
    <property type="entry name" value="HTH_LacI"/>
</dbReference>
<dbReference type="CDD" id="cd01392">
    <property type="entry name" value="HTH_LacI"/>
    <property type="match status" value="1"/>
</dbReference>
<accession>A0A559IKZ4</accession>
<keyword evidence="2" id="KW-0805">Transcription regulation</keyword>
<evidence type="ECO:0000256" key="3">
    <source>
        <dbReference type="ARBA" id="ARBA00023125"/>
    </source>
</evidence>
<evidence type="ECO:0000259" key="5">
    <source>
        <dbReference type="Pfam" id="PF13377"/>
    </source>
</evidence>
<proteinExistence type="predicted"/>
<dbReference type="GO" id="GO:0003700">
    <property type="term" value="F:DNA-binding transcription factor activity"/>
    <property type="evidence" value="ECO:0007669"/>
    <property type="project" value="TreeGrafter"/>
</dbReference>
<dbReference type="CDD" id="cd19974">
    <property type="entry name" value="PBP1_LacI-like"/>
    <property type="match status" value="1"/>
</dbReference>
<dbReference type="SUPFAM" id="SSF53822">
    <property type="entry name" value="Periplasmic binding protein-like I"/>
    <property type="match status" value="1"/>
</dbReference>
<keyword evidence="4" id="KW-0804">Transcription</keyword>
<dbReference type="PANTHER" id="PTHR30146">
    <property type="entry name" value="LACI-RELATED TRANSCRIPTIONAL REPRESSOR"/>
    <property type="match status" value="1"/>
</dbReference>
<feature type="domain" description="Transcriptional regulator LacI/GalR-like sensor" evidence="5">
    <location>
        <begin position="192"/>
        <end position="344"/>
    </location>
</feature>
<dbReference type="InterPro" id="IPR046335">
    <property type="entry name" value="LacI/GalR-like_sensor"/>
</dbReference>
<keyword evidence="7" id="KW-1185">Reference proteome</keyword>
<dbReference type="Pfam" id="PF13377">
    <property type="entry name" value="Peripla_BP_3"/>
    <property type="match status" value="1"/>
</dbReference>
<dbReference type="Gene3D" id="1.10.260.40">
    <property type="entry name" value="lambda repressor-like DNA-binding domains"/>
    <property type="match status" value="1"/>
</dbReference>
<dbReference type="InterPro" id="IPR028082">
    <property type="entry name" value="Peripla_BP_I"/>
</dbReference>
<name>A0A559IKZ4_9BACL</name>
<dbReference type="SUPFAM" id="SSF47413">
    <property type="entry name" value="lambda repressor-like DNA-binding domains"/>
    <property type="match status" value="1"/>
</dbReference>
<evidence type="ECO:0000256" key="1">
    <source>
        <dbReference type="ARBA" id="ARBA00022491"/>
    </source>
</evidence>
<dbReference type="Gene3D" id="3.40.50.2300">
    <property type="match status" value="2"/>
</dbReference>
<evidence type="ECO:0000313" key="7">
    <source>
        <dbReference type="Proteomes" id="UP000318102"/>
    </source>
</evidence>
<evidence type="ECO:0000313" key="6">
    <source>
        <dbReference type="EMBL" id="TVX88153.1"/>
    </source>
</evidence>
<keyword evidence="1" id="KW-0678">Repressor</keyword>
<dbReference type="GO" id="GO:0000976">
    <property type="term" value="F:transcription cis-regulatory region binding"/>
    <property type="evidence" value="ECO:0007669"/>
    <property type="project" value="TreeGrafter"/>
</dbReference>
<evidence type="ECO:0000256" key="4">
    <source>
        <dbReference type="ARBA" id="ARBA00023163"/>
    </source>
</evidence>
<dbReference type="OrthoDB" id="2026446at2"/>
<dbReference type="PANTHER" id="PTHR30146:SF148">
    <property type="entry name" value="HTH-TYPE TRANSCRIPTIONAL REPRESSOR PURR-RELATED"/>
    <property type="match status" value="1"/>
</dbReference>
<comment type="caution">
    <text evidence="6">The sequence shown here is derived from an EMBL/GenBank/DDBJ whole genome shotgun (WGS) entry which is preliminary data.</text>
</comment>
<evidence type="ECO:0000256" key="2">
    <source>
        <dbReference type="ARBA" id="ARBA00023015"/>
    </source>
</evidence>
<protein>
    <submittedName>
        <fullName evidence="6">LacI family transcriptional regulator</fullName>
    </submittedName>
</protein>
<dbReference type="EMBL" id="VNJK01000003">
    <property type="protein sequence ID" value="TVX88153.1"/>
    <property type="molecule type" value="Genomic_DNA"/>
</dbReference>
<dbReference type="InterPro" id="IPR010982">
    <property type="entry name" value="Lambda_DNA-bd_dom_sf"/>
</dbReference>